<evidence type="ECO:0000256" key="5">
    <source>
        <dbReference type="ARBA" id="ARBA00022525"/>
    </source>
</evidence>
<accession>A0A8H4W114</accession>
<keyword evidence="8 15" id="KW-0479">Metal-binding</keyword>
<keyword evidence="9 17" id="KW-0732">Signal</keyword>
<comment type="similarity">
    <text evidence="3">Belongs to the RBT5 family.</text>
</comment>
<evidence type="ECO:0000259" key="18">
    <source>
        <dbReference type="PROSITE" id="PS52012"/>
    </source>
</evidence>
<evidence type="ECO:0000256" key="10">
    <source>
        <dbReference type="ARBA" id="ARBA00023004"/>
    </source>
</evidence>
<dbReference type="EMBL" id="JAAMPI010001022">
    <property type="protein sequence ID" value="KAF4627134.1"/>
    <property type="molecule type" value="Genomic_DNA"/>
</dbReference>
<keyword evidence="7" id="KW-0336">GPI-anchor</keyword>
<feature type="region of interest" description="Disordered" evidence="16">
    <location>
        <begin position="104"/>
        <end position="128"/>
    </location>
</feature>
<keyword evidence="12 15" id="KW-1015">Disulfide bond</keyword>
<keyword evidence="4" id="KW-1003">Cell membrane</keyword>
<dbReference type="OrthoDB" id="3065412at2759"/>
<organism evidence="19 20">
    <name type="scientific">Cudoniella acicularis</name>
    <dbReference type="NCBI Taxonomy" id="354080"/>
    <lineage>
        <taxon>Eukaryota</taxon>
        <taxon>Fungi</taxon>
        <taxon>Dikarya</taxon>
        <taxon>Ascomycota</taxon>
        <taxon>Pezizomycotina</taxon>
        <taxon>Leotiomycetes</taxon>
        <taxon>Helotiales</taxon>
        <taxon>Tricladiaceae</taxon>
        <taxon>Cudoniella</taxon>
    </lineage>
</organism>
<evidence type="ECO:0000256" key="3">
    <source>
        <dbReference type="ARBA" id="ARBA00010031"/>
    </source>
</evidence>
<sequence length="147" mass="15410">MKTTSFLVLALSAIAFAQDFPAELPDCSKVCAKPYFASNNTMFATCAVNDVACICTNTAFVNKISCCIFSNCNADDQAIVVDFATNLCTQVDVSGTPTLPTAASCPTPTTPIDTDTATPTDTATATAAATTTSDSAPTGYIRRERYF</sequence>
<keyword evidence="13" id="KW-0325">Glycoprotein</keyword>
<gene>
    <name evidence="19" type="ORF">G7Y89_g11019</name>
</gene>
<evidence type="ECO:0000256" key="4">
    <source>
        <dbReference type="ARBA" id="ARBA00022475"/>
    </source>
</evidence>
<dbReference type="InterPro" id="IPR051735">
    <property type="entry name" value="CFEM_domain"/>
</dbReference>
<evidence type="ECO:0000256" key="7">
    <source>
        <dbReference type="ARBA" id="ARBA00022622"/>
    </source>
</evidence>
<dbReference type="PROSITE" id="PS52012">
    <property type="entry name" value="CFEM"/>
    <property type="match status" value="1"/>
</dbReference>
<evidence type="ECO:0000313" key="19">
    <source>
        <dbReference type="EMBL" id="KAF4627134.1"/>
    </source>
</evidence>
<evidence type="ECO:0000256" key="15">
    <source>
        <dbReference type="PROSITE-ProRule" id="PRU01356"/>
    </source>
</evidence>
<keyword evidence="5" id="KW-0964">Secreted</keyword>
<comment type="caution">
    <text evidence="19">The sequence shown here is derived from an EMBL/GenBank/DDBJ whole genome shotgun (WGS) entry which is preliminary data.</text>
</comment>
<feature type="chain" id="PRO_5034742810" description="CFEM domain-containing protein" evidence="17">
    <location>
        <begin position="18"/>
        <end position="147"/>
    </location>
</feature>
<dbReference type="GO" id="GO:0046872">
    <property type="term" value="F:metal ion binding"/>
    <property type="evidence" value="ECO:0007669"/>
    <property type="project" value="UniProtKB-UniRule"/>
</dbReference>
<proteinExistence type="inferred from homology"/>
<evidence type="ECO:0000256" key="16">
    <source>
        <dbReference type="SAM" id="MobiDB-lite"/>
    </source>
</evidence>
<evidence type="ECO:0000256" key="8">
    <source>
        <dbReference type="ARBA" id="ARBA00022723"/>
    </source>
</evidence>
<dbReference type="PANTHER" id="PTHR37928:SF2">
    <property type="entry name" value="GPI ANCHORED CFEM DOMAIN PROTEIN (AFU_ORTHOLOGUE AFUA_6G10580)"/>
    <property type="match status" value="1"/>
</dbReference>
<evidence type="ECO:0000256" key="14">
    <source>
        <dbReference type="ARBA" id="ARBA00023288"/>
    </source>
</evidence>
<dbReference type="GO" id="GO:0005576">
    <property type="term" value="C:extracellular region"/>
    <property type="evidence" value="ECO:0007669"/>
    <property type="project" value="UniProtKB-SubCell"/>
</dbReference>
<comment type="caution">
    <text evidence="15">Lacks conserved residue(s) required for the propagation of feature annotation.</text>
</comment>
<comment type="subcellular location">
    <subcellularLocation>
        <location evidence="1">Cell membrane</location>
        <topology evidence="1">Lipid-anchor</topology>
        <topology evidence="1">GPI-anchor</topology>
    </subcellularLocation>
    <subcellularLocation>
        <location evidence="2">Secreted</location>
    </subcellularLocation>
</comment>
<keyword evidence="20" id="KW-1185">Reference proteome</keyword>
<keyword evidence="10 15" id="KW-0408">Iron</keyword>
<evidence type="ECO:0000256" key="12">
    <source>
        <dbReference type="ARBA" id="ARBA00023157"/>
    </source>
</evidence>
<evidence type="ECO:0000256" key="9">
    <source>
        <dbReference type="ARBA" id="ARBA00022729"/>
    </source>
</evidence>
<keyword evidence="11" id="KW-0472">Membrane</keyword>
<evidence type="ECO:0000256" key="2">
    <source>
        <dbReference type="ARBA" id="ARBA00004613"/>
    </source>
</evidence>
<dbReference type="GO" id="GO:0005886">
    <property type="term" value="C:plasma membrane"/>
    <property type="evidence" value="ECO:0007669"/>
    <property type="project" value="UniProtKB-SubCell"/>
</dbReference>
<evidence type="ECO:0000256" key="13">
    <source>
        <dbReference type="ARBA" id="ARBA00023180"/>
    </source>
</evidence>
<dbReference type="Proteomes" id="UP000566819">
    <property type="component" value="Unassembled WGS sequence"/>
</dbReference>
<feature type="binding site" description="axial binding residue" evidence="15">
    <location>
        <position position="50"/>
    </location>
    <ligand>
        <name>heme</name>
        <dbReference type="ChEBI" id="CHEBI:30413"/>
    </ligand>
    <ligandPart>
        <name>Fe</name>
        <dbReference type="ChEBI" id="CHEBI:18248"/>
    </ligandPart>
</feature>
<reference evidence="19 20" key="1">
    <citation type="submission" date="2020-03" db="EMBL/GenBank/DDBJ databases">
        <title>Draft Genome Sequence of Cudoniella acicularis.</title>
        <authorList>
            <person name="Buettner E."/>
            <person name="Kellner H."/>
        </authorList>
    </citation>
    <scope>NUCLEOTIDE SEQUENCE [LARGE SCALE GENOMIC DNA]</scope>
    <source>
        <strain evidence="19 20">DSM 108380</strain>
    </source>
</reference>
<feature type="signal peptide" evidence="17">
    <location>
        <begin position="1"/>
        <end position="17"/>
    </location>
</feature>
<dbReference type="AlphaFoldDB" id="A0A8H4W114"/>
<dbReference type="Pfam" id="PF05730">
    <property type="entry name" value="CFEM"/>
    <property type="match status" value="1"/>
</dbReference>
<evidence type="ECO:0000256" key="11">
    <source>
        <dbReference type="ARBA" id="ARBA00023136"/>
    </source>
</evidence>
<protein>
    <recommendedName>
        <fullName evidence="18">CFEM domain-containing protein</fullName>
    </recommendedName>
</protein>
<feature type="domain" description="CFEM" evidence="18">
    <location>
        <begin position="1"/>
        <end position="115"/>
    </location>
</feature>
<evidence type="ECO:0000256" key="17">
    <source>
        <dbReference type="SAM" id="SignalP"/>
    </source>
</evidence>
<evidence type="ECO:0000256" key="1">
    <source>
        <dbReference type="ARBA" id="ARBA00004609"/>
    </source>
</evidence>
<keyword evidence="6 15" id="KW-0349">Heme</keyword>
<feature type="disulfide bond" evidence="15">
    <location>
        <begin position="46"/>
        <end position="53"/>
    </location>
</feature>
<dbReference type="GO" id="GO:0098552">
    <property type="term" value="C:side of membrane"/>
    <property type="evidence" value="ECO:0007669"/>
    <property type="project" value="UniProtKB-KW"/>
</dbReference>
<keyword evidence="14" id="KW-0449">Lipoprotein</keyword>
<name>A0A8H4W114_9HELO</name>
<evidence type="ECO:0000256" key="6">
    <source>
        <dbReference type="ARBA" id="ARBA00022617"/>
    </source>
</evidence>
<feature type="disulfide bond" evidence="15">
    <location>
        <begin position="55"/>
        <end position="88"/>
    </location>
</feature>
<dbReference type="PANTHER" id="PTHR37928">
    <property type="entry name" value="CFEM DOMAIN PROTEIN (AFU_ORTHOLOGUE AFUA_6G14090)"/>
    <property type="match status" value="1"/>
</dbReference>
<dbReference type="InterPro" id="IPR008427">
    <property type="entry name" value="Extracellular_membr_CFEM_dom"/>
</dbReference>
<evidence type="ECO:0000313" key="20">
    <source>
        <dbReference type="Proteomes" id="UP000566819"/>
    </source>
</evidence>